<reference evidence="11 12" key="1">
    <citation type="journal article" date="2018" name="Sci. Rep.">
        <title>Comparative analysis of the Pocillopora damicornis genome highlights role of immune system in coral evolution.</title>
        <authorList>
            <person name="Cunning R."/>
            <person name="Bay R.A."/>
            <person name="Gillette P."/>
            <person name="Baker A.C."/>
            <person name="Traylor-Knowles N."/>
        </authorList>
    </citation>
    <scope>NUCLEOTIDE SEQUENCE [LARGE SCALE GENOMIC DNA]</scope>
    <source>
        <strain evidence="11">RSMAS</strain>
        <tissue evidence="11">Whole animal</tissue>
    </source>
</reference>
<keyword evidence="6" id="KW-0175">Coiled coil</keyword>
<keyword evidence="7" id="KW-0131">Cell cycle</keyword>
<gene>
    <name evidence="11" type="ORF">pdam_00022127</name>
</gene>
<keyword evidence="5" id="KW-0159">Chromosome partition</keyword>
<keyword evidence="4" id="KW-0132">Cell division</keyword>
<evidence type="ECO:0000256" key="4">
    <source>
        <dbReference type="ARBA" id="ARBA00022618"/>
    </source>
</evidence>
<evidence type="ECO:0000256" key="2">
    <source>
        <dbReference type="ARBA" id="ARBA00010845"/>
    </source>
</evidence>
<comment type="caution">
    <text evidence="11">The sequence shown here is derived from an EMBL/GenBank/DDBJ whole genome shotgun (WGS) entry which is preliminary data.</text>
</comment>
<organism evidence="11 12">
    <name type="scientific">Pocillopora damicornis</name>
    <name type="common">Cauliflower coral</name>
    <name type="synonym">Millepora damicornis</name>
    <dbReference type="NCBI Taxonomy" id="46731"/>
    <lineage>
        <taxon>Eukaryota</taxon>
        <taxon>Metazoa</taxon>
        <taxon>Cnidaria</taxon>
        <taxon>Anthozoa</taxon>
        <taxon>Hexacorallia</taxon>
        <taxon>Scleractinia</taxon>
        <taxon>Astrocoeniina</taxon>
        <taxon>Pocilloporidae</taxon>
        <taxon>Pocillopora</taxon>
    </lineage>
</organism>
<feature type="region of interest" description="Disordered" evidence="9">
    <location>
        <begin position="240"/>
        <end position="266"/>
    </location>
</feature>
<evidence type="ECO:0000256" key="8">
    <source>
        <dbReference type="ARBA" id="ARBA00023328"/>
    </source>
</evidence>
<comment type="subcellular location">
    <subcellularLocation>
        <location evidence="1">Chromosome</location>
        <location evidence="1">Centromere</location>
    </subcellularLocation>
</comment>
<feature type="region of interest" description="Disordered" evidence="9">
    <location>
        <begin position="6"/>
        <end position="57"/>
    </location>
</feature>
<dbReference type="AlphaFoldDB" id="A0A3M6UL85"/>
<proteinExistence type="inferred from homology"/>
<dbReference type="Proteomes" id="UP000275408">
    <property type="component" value="Unassembled WGS sequence"/>
</dbReference>
<dbReference type="InterPro" id="IPR011515">
    <property type="entry name" value="Shugoshin_C"/>
</dbReference>
<keyword evidence="12" id="KW-1185">Reference proteome</keyword>
<feature type="compositionally biased region" description="Basic residues" evidence="9">
    <location>
        <begin position="16"/>
        <end position="26"/>
    </location>
</feature>
<dbReference type="GO" id="GO:0005634">
    <property type="term" value="C:nucleus"/>
    <property type="evidence" value="ECO:0007669"/>
    <property type="project" value="InterPro"/>
</dbReference>
<dbReference type="PANTHER" id="PTHR21577:SF3">
    <property type="entry name" value="SHUGOSHIN 1-RELATED"/>
    <property type="match status" value="1"/>
</dbReference>
<evidence type="ECO:0000256" key="7">
    <source>
        <dbReference type="ARBA" id="ARBA00023306"/>
    </source>
</evidence>
<dbReference type="GO" id="GO:0051301">
    <property type="term" value="P:cell division"/>
    <property type="evidence" value="ECO:0007669"/>
    <property type="project" value="UniProtKB-KW"/>
</dbReference>
<name>A0A3M6UL85_POCDA</name>
<evidence type="ECO:0000313" key="12">
    <source>
        <dbReference type="Proteomes" id="UP000275408"/>
    </source>
</evidence>
<evidence type="ECO:0000256" key="5">
    <source>
        <dbReference type="ARBA" id="ARBA00022829"/>
    </source>
</evidence>
<feature type="compositionally biased region" description="Polar residues" evidence="9">
    <location>
        <begin position="27"/>
        <end position="38"/>
    </location>
</feature>
<keyword evidence="8" id="KW-0137">Centromere</keyword>
<dbReference type="InterPro" id="IPR038889">
    <property type="entry name" value="Shugoshin1/2"/>
</dbReference>
<keyword evidence="3" id="KW-0158">Chromosome</keyword>
<evidence type="ECO:0000256" key="1">
    <source>
        <dbReference type="ARBA" id="ARBA00004584"/>
    </source>
</evidence>
<evidence type="ECO:0000256" key="6">
    <source>
        <dbReference type="ARBA" id="ARBA00023054"/>
    </source>
</evidence>
<protein>
    <recommendedName>
        <fullName evidence="10">Shugoshin C-terminal domain-containing protein</fullName>
    </recommendedName>
</protein>
<dbReference type="EMBL" id="RCHS01001279">
    <property type="protein sequence ID" value="RMX54339.1"/>
    <property type="molecule type" value="Genomic_DNA"/>
</dbReference>
<dbReference type="GO" id="GO:0000775">
    <property type="term" value="C:chromosome, centromeric region"/>
    <property type="evidence" value="ECO:0007669"/>
    <property type="project" value="UniProtKB-SubCell"/>
</dbReference>
<accession>A0A3M6UL85</accession>
<dbReference type="OrthoDB" id="5990092at2759"/>
<evidence type="ECO:0000256" key="3">
    <source>
        <dbReference type="ARBA" id="ARBA00022454"/>
    </source>
</evidence>
<feature type="domain" description="Shugoshin C-terminal" evidence="10">
    <location>
        <begin position="259"/>
        <end position="278"/>
    </location>
</feature>
<dbReference type="Pfam" id="PF07557">
    <property type="entry name" value="Shugoshin_C"/>
    <property type="match status" value="1"/>
</dbReference>
<comment type="similarity">
    <text evidence="2">Belongs to the shugoshin family.</text>
</comment>
<evidence type="ECO:0000256" key="9">
    <source>
        <dbReference type="SAM" id="MobiDB-lite"/>
    </source>
</evidence>
<sequence length="322" mass="36451">LLLLKRDKRARMESKKGRRRLKKRRTSVNLQRQRTNLTEQDKKQDQENMEVEPSVTNVSKLSTYTTLKANNKALAAALEDAQQELCLVQHENVQLKKKIYNSHLEFVEKTKALEQQLNSHEKISENDFASKAEAGIKEVHNLLNQTCGKFVQGSNFLSEALHLLSSLLAPAEGHKHETIHVVSNSVSPYMDPVSNCVCTTPPPDEPSAMEITDIQSTIIENNEVFMKNLDRGILSNMVDQNETRKESSQPQPARCHMKRKSTTGVSYVEPGLRSKLRRGDPFTDSRLFGDAIQINTTRKSKLGSFFVPTSTSIYYQALQPKK</sequence>
<evidence type="ECO:0000313" key="11">
    <source>
        <dbReference type="EMBL" id="RMX54339.1"/>
    </source>
</evidence>
<dbReference type="GO" id="GO:0045132">
    <property type="term" value="P:meiotic chromosome segregation"/>
    <property type="evidence" value="ECO:0007669"/>
    <property type="project" value="InterPro"/>
</dbReference>
<feature type="non-terminal residue" evidence="11">
    <location>
        <position position="1"/>
    </location>
</feature>
<evidence type="ECO:0000259" key="10">
    <source>
        <dbReference type="Pfam" id="PF07557"/>
    </source>
</evidence>
<dbReference type="PANTHER" id="PTHR21577">
    <property type="entry name" value="SHUGOSHIN"/>
    <property type="match status" value="1"/>
</dbReference>